<evidence type="ECO:0000313" key="2">
    <source>
        <dbReference type="Proteomes" id="UP000230842"/>
    </source>
</evidence>
<dbReference type="Gene3D" id="3.40.830.10">
    <property type="entry name" value="LigB-like"/>
    <property type="match status" value="1"/>
</dbReference>
<proteinExistence type="predicted"/>
<dbReference type="EMBL" id="PGEZ01000001">
    <property type="protein sequence ID" value="PJJ56532.1"/>
    <property type="molecule type" value="Genomic_DNA"/>
</dbReference>
<name>A0A0B2BJG8_9ACTN</name>
<organism evidence="1 2">
    <name type="scientific">Mumia flava</name>
    <dbReference type="NCBI Taxonomy" id="1348852"/>
    <lineage>
        <taxon>Bacteria</taxon>
        <taxon>Bacillati</taxon>
        <taxon>Actinomycetota</taxon>
        <taxon>Actinomycetes</taxon>
        <taxon>Propionibacteriales</taxon>
        <taxon>Nocardioidaceae</taxon>
        <taxon>Mumia</taxon>
    </lineage>
</organism>
<dbReference type="AlphaFoldDB" id="A0A0B2BJG8"/>
<keyword evidence="2" id="KW-1185">Reference proteome</keyword>
<reference evidence="1 2" key="1">
    <citation type="submission" date="2017-11" db="EMBL/GenBank/DDBJ databases">
        <title>Genomic Encyclopedia of Archaeal and Bacterial Type Strains, Phase II (KMG-II): From Individual Species to Whole Genera.</title>
        <authorList>
            <person name="Goeker M."/>
        </authorList>
    </citation>
    <scope>NUCLEOTIDE SEQUENCE [LARGE SCALE GENOMIC DNA]</scope>
    <source>
        <strain evidence="1 2">DSM 27763</strain>
    </source>
</reference>
<protein>
    <submittedName>
        <fullName evidence="1">Uncharacterized protein</fullName>
    </submittedName>
</protein>
<sequence length="197" mass="20101">MIAAAAVVPPAPVLLPEHASLTDPVPELRRAVDEAVRRLMAVAPDRVVVVTDAPDEADLRRGVGMSTGERVARSLLAAAGFDGRVDVAAGLPASGEPGSDALLVMANGSARRSEKAPGHLDERAFAFDDAAEAAFSAGDLTALANLDADLGDALLASGIRGLRACATLPSASGAVTTTYADDPYGVRWWVVTIACAS</sequence>
<comment type="caution">
    <text evidence="1">The sequence shown here is derived from an EMBL/GenBank/DDBJ whole genome shotgun (WGS) entry which is preliminary data.</text>
</comment>
<dbReference type="Proteomes" id="UP000230842">
    <property type="component" value="Unassembled WGS sequence"/>
</dbReference>
<evidence type="ECO:0000313" key="1">
    <source>
        <dbReference type="EMBL" id="PJJ56532.1"/>
    </source>
</evidence>
<dbReference type="OrthoDB" id="4543339at2"/>
<gene>
    <name evidence="1" type="ORF">CLV56_0741</name>
</gene>
<accession>A0A0B2BJG8</accession>
<dbReference type="RefSeq" id="WP_039345627.1">
    <property type="nucleotide sequence ID" value="NZ_PGEZ01000001.1"/>
</dbReference>